<dbReference type="RefSeq" id="WP_091626221.1">
    <property type="nucleotide sequence ID" value="NZ_FOEF01000021.1"/>
</dbReference>
<feature type="compositionally biased region" description="Low complexity" evidence="1">
    <location>
        <begin position="32"/>
        <end position="49"/>
    </location>
</feature>
<dbReference type="Gene3D" id="2.60.40.420">
    <property type="entry name" value="Cupredoxins - blue copper proteins"/>
    <property type="match status" value="1"/>
</dbReference>
<proteinExistence type="predicted"/>
<evidence type="ECO:0000256" key="2">
    <source>
        <dbReference type="SAM" id="SignalP"/>
    </source>
</evidence>
<evidence type="ECO:0000256" key="1">
    <source>
        <dbReference type="SAM" id="MobiDB-lite"/>
    </source>
</evidence>
<sequence length="150" mass="14855">MSLRTGVLAGTVAVAAMALAGCTADDEPSTAPPATSTPVVTPAVPSASAGNAAGAQPNGKRGVDVLITVAYANGHVAPPAGIVDVQVGDQVKITVTSDQQQNIDVQGQPDRSANVGPGQPASVSWTVLKPGDTQVSLREANTVLVTVHAA</sequence>
<gene>
    <name evidence="3" type="ORF">SAMN04489732_121116</name>
</gene>
<evidence type="ECO:0000313" key="4">
    <source>
        <dbReference type="Proteomes" id="UP000198582"/>
    </source>
</evidence>
<feature type="region of interest" description="Disordered" evidence="1">
    <location>
        <begin position="24"/>
        <end position="59"/>
    </location>
</feature>
<organism evidence="3 4">
    <name type="scientific">Amycolatopsis saalfeldensis</name>
    <dbReference type="NCBI Taxonomy" id="394193"/>
    <lineage>
        <taxon>Bacteria</taxon>
        <taxon>Bacillati</taxon>
        <taxon>Actinomycetota</taxon>
        <taxon>Actinomycetes</taxon>
        <taxon>Pseudonocardiales</taxon>
        <taxon>Pseudonocardiaceae</taxon>
        <taxon>Amycolatopsis</taxon>
    </lineage>
</organism>
<dbReference type="AlphaFoldDB" id="A0A1H8YKE7"/>
<keyword evidence="2" id="KW-0732">Signal</keyword>
<name>A0A1H8YKE7_9PSEU</name>
<protein>
    <submittedName>
        <fullName evidence="3">Uncharacterized protein</fullName>
    </submittedName>
</protein>
<dbReference type="SUPFAM" id="SSF49503">
    <property type="entry name" value="Cupredoxins"/>
    <property type="match status" value="1"/>
</dbReference>
<dbReference type="STRING" id="394193.SAMN04489732_121116"/>
<feature type="signal peptide" evidence="2">
    <location>
        <begin position="1"/>
        <end position="20"/>
    </location>
</feature>
<keyword evidence="4" id="KW-1185">Reference proteome</keyword>
<dbReference type="OrthoDB" id="3628927at2"/>
<evidence type="ECO:0000313" key="3">
    <source>
        <dbReference type="EMBL" id="SEP52645.1"/>
    </source>
</evidence>
<accession>A0A1H8YKE7</accession>
<dbReference type="PROSITE" id="PS51257">
    <property type="entry name" value="PROKAR_LIPOPROTEIN"/>
    <property type="match status" value="1"/>
</dbReference>
<reference evidence="3 4" key="1">
    <citation type="submission" date="2016-10" db="EMBL/GenBank/DDBJ databases">
        <authorList>
            <person name="de Groot N.N."/>
        </authorList>
    </citation>
    <scope>NUCLEOTIDE SEQUENCE [LARGE SCALE GENOMIC DNA]</scope>
    <source>
        <strain evidence="3 4">DSM 44993</strain>
    </source>
</reference>
<dbReference type="InterPro" id="IPR008972">
    <property type="entry name" value="Cupredoxin"/>
</dbReference>
<feature type="chain" id="PRO_5038397863" evidence="2">
    <location>
        <begin position="21"/>
        <end position="150"/>
    </location>
</feature>
<dbReference type="EMBL" id="FOEF01000021">
    <property type="protein sequence ID" value="SEP52645.1"/>
    <property type="molecule type" value="Genomic_DNA"/>
</dbReference>
<dbReference type="Proteomes" id="UP000198582">
    <property type="component" value="Unassembled WGS sequence"/>
</dbReference>